<dbReference type="EMBL" id="MU865931">
    <property type="protein sequence ID" value="KAK4450732.1"/>
    <property type="molecule type" value="Genomic_DNA"/>
</dbReference>
<dbReference type="Gene3D" id="3.20.20.80">
    <property type="entry name" value="Glycosidases"/>
    <property type="match status" value="1"/>
</dbReference>
<evidence type="ECO:0000256" key="24">
    <source>
        <dbReference type="SAM" id="SignalP"/>
    </source>
</evidence>
<evidence type="ECO:0000256" key="2">
    <source>
        <dbReference type="ARBA" id="ARBA00004191"/>
    </source>
</evidence>
<keyword evidence="11 24" id="KW-0732">Signal</keyword>
<keyword evidence="14" id="KW-0325">Glycoprotein</keyword>
<evidence type="ECO:0000256" key="22">
    <source>
        <dbReference type="RuleBase" id="RU004335"/>
    </source>
</evidence>
<dbReference type="PANTHER" id="PTHR16631">
    <property type="entry name" value="GLUCAN 1,3-BETA-GLUCOSIDASE"/>
    <property type="match status" value="1"/>
</dbReference>
<keyword evidence="18" id="KW-0624">Polysaccharide degradation</keyword>
<evidence type="ECO:0000256" key="16">
    <source>
        <dbReference type="ARBA" id="ARBA00023288"/>
    </source>
</evidence>
<feature type="region of interest" description="Disordered" evidence="23">
    <location>
        <begin position="331"/>
        <end position="376"/>
    </location>
</feature>
<evidence type="ECO:0000256" key="14">
    <source>
        <dbReference type="ARBA" id="ARBA00023180"/>
    </source>
</evidence>
<dbReference type="GO" id="GO:0005886">
    <property type="term" value="C:plasma membrane"/>
    <property type="evidence" value="ECO:0007669"/>
    <property type="project" value="UniProtKB-SubCell"/>
</dbReference>
<gene>
    <name evidence="25" type="ORF">QBC34DRAFT_296689</name>
</gene>
<dbReference type="GO" id="GO:0005576">
    <property type="term" value="C:extracellular region"/>
    <property type="evidence" value="ECO:0007669"/>
    <property type="project" value="TreeGrafter"/>
</dbReference>
<feature type="compositionally biased region" description="Low complexity" evidence="23">
    <location>
        <begin position="331"/>
        <end position="365"/>
    </location>
</feature>
<dbReference type="Proteomes" id="UP001321760">
    <property type="component" value="Unassembled WGS sequence"/>
</dbReference>
<keyword evidence="26" id="KW-1185">Reference proteome</keyword>
<protein>
    <recommendedName>
        <fullName evidence="6">Probable glucan endo-1,3-beta-glucosidase eglC</fullName>
        <ecNumber evidence="5">3.2.1.39</ecNumber>
    </recommendedName>
    <alternativeName>
        <fullName evidence="20">Endo-1,3-beta-glucanase eglC</fullName>
    </alternativeName>
    <alternativeName>
        <fullName evidence="21">Laminarinase eglC</fullName>
    </alternativeName>
</protein>
<evidence type="ECO:0000256" key="15">
    <source>
        <dbReference type="ARBA" id="ARBA00023277"/>
    </source>
</evidence>
<keyword evidence="17" id="KW-0961">Cell wall biogenesis/degradation</keyword>
<evidence type="ECO:0000256" key="3">
    <source>
        <dbReference type="ARBA" id="ARBA00004609"/>
    </source>
</evidence>
<comment type="catalytic activity">
    <reaction evidence="1">
        <text>Hydrolysis of (1-&gt;3)-beta-D-glucosidic linkages in (1-&gt;3)-beta-D-glucans.</text>
        <dbReference type="EC" id="3.2.1.39"/>
    </reaction>
</comment>
<evidence type="ECO:0000256" key="18">
    <source>
        <dbReference type="ARBA" id="ARBA00023326"/>
    </source>
</evidence>
<evidence type="ECO:0000256" key="10">
    <source>
        <dbReference type="ARBA" id="ARBA00022622"/>
    </source>
</evidence>
<evidence type="ECO:0000256" key="7">
    <source>
        <dbReference type="ARBA" id="ARBA00022475"/>
    </source>
</evidence>
<dbReference type="AlphaFoldDB" id="A0AAV9GS03"/>
<dbReference type="InterPro" id="IPR000490">
    <property type="entry name" value="Glyco_hydro_17"/>
</dbReference>
<evidence type="ECO:0000256" key="20">
    <source>
        <dbReference type="ARBA" id="ARBA00032134"/>
    </source>
</evidence>
<evidence type="ECO:0000256" key="23">
    <source>
        <dbReference type="SAM" id="MobiDB-lite"/>
    </source>
</evidence>
<dbReference type="PANTHER" id="PTHR16631:SF13">
    <property type="entry name" value="GLUCAN ENDO-1,3-BETA-GLUCOSIDASE EGLC-RELATED"/>
    <property type="match status" value="1"/>
</dbReference>
<dbReference type="InterPro" id="IPR050732">
    <property type="entry name" value="Beta-glucan_modifiers"/>
</dbReference>
<dbReference type="InterPro" id="IPR017853">
    <property type="entry name" value="GH"/>
</dbReference>
<feature type="signal peptide" evidence="24">
    <location>
        <begin position="1"/>
        <end position="18"/>
    </location>
</feature>
<evidence type="ECO:0000256" key="9">
    <source>
        <dbReference type="ARBA" id="ARBA00022525"/>
    </source>
</evidence>
<keyword evidence="13" id="KW-0472">Membrane</keyword>
<reference evidence="25" key="1">
    <citation type="journal article" date="2023" name="Mol. Phylogenet. Evol.">
        <title>Genome-scale phylogeny and comparative genomics of the fungal order Sordariales.</title>
        <authorList>
            <person name="Hensen N."/>
            <person name="Bonometti L."/>
            <person name="Westerberg I."/>
            <person name="Brannstrom I.O."/>
            <person name="Guillou S."/>
            <person name="Cros-Aarteil S."/>
            <person name="Calhoun S."/>
            <person name="Haridas S."/>
            <person name="Kuo A."/>
            <person name="Mondo S."/>
            <person name="Pangilinan J."/>
            <person name="Riley R."/>
            <person name="LaButti K."/>
            <person name="Andreopoulos B."/>
            <person name="Lipzen A."/>
            <person name="Chen C."/>
            <person name="Yan M."/>
            <person name="Daum C."/>
            <person name="Ng V."/>
            <person name="Clum A."/>
            <person name="Steindorff A."/>
            <person name="Ohm R.A."/>
            <person name="Martin F."/>
            <person name="Silar P."/>
            <person name="Natvig D.O."/>
            <person name="Lalanne C."/>
            <person name="Gautier V."/>
            <person name="Ament-Velasquez S.L."/>
            <person name="Kruys A."/>
            <person name="Hutchinson M.I."/>
            <person name="Powell A.J."/>
            <person name="Barry K."/>
            <person name="Miller A.N."/>
            <person name="Grigoriev I.V."/>
            <person name="Debuchy R."/>
            <person name="Gladieux P."/>
            <person name="Hiltunen Thoren M."/>
            <person name="Johannesson H."/>
        </authorList>
    </citation>
    <scope>NUCLEOTIDE SEQUENCE</scope>
    <source>
        <strain evidence="25">PSN243</strain>
    </source>
</reference>
<reference evidence="25" key="2">
    <citation type="submission" date="2023-05" db="EMBL/GenBank/DDBJ databases">
        <authorList>
            <consortium name="Lawrence Berkeley National Laboratory"/>
            <person name="Steindorff A."/>
            <person name="Hensen N."/>
            <person name="Bonometti L."/>
            <person name="Westerberg I."/>
            <person name="Brannstrom I.O."/>
            <person name="Guillou S."/>
            <person name="Cros-Aarteil S."/>
            <person name="Calhoun S."/>
            <person name="Haridas S."/>
            <person name="Kuo A."/>
            <person name="Mondo S."/>
            <person name="Pangilinan J."/>
            <person name="Riley R."/>
            <person name="Labutti K."/>
            <person name="Andreopoulos B."/>
            <person name="Lipzen A."/>
            <person name="Chen C."/>
            <person name="Yanf M."/>
            <person name="Daum C."/>
            <person name="Ng V."/>
            <person name="Clum A."/>
            <person name="Ohm R."/>
            <person name="Martin F."/>
            <person name="Silar P."/>
            <person name="Natvig D."/>
            <person name="Lalanne C."/>
            <person name="Gautier V."/>
            <person name="Ament-Velasquez S.L."/>
            <person name="Kruys A."/>
            <person name="Hutchinson M.I."/>
            <person name="Powell A.J."/>
            <person name="Barry K."/>
            <person name="Miller A.N."/>
            <person name="Grigoriev I.V."/>
            <person name="Debuchy R."/>
            <person name="Gladieux P."/>
            <person name="Thoren M.H."/>
            <person name="Johannesson H."/>
        </authorList>
    </citation>
    <scope>NUCLEOTIDE SEQUENCE</scope>
    <source>
        <strain evidence="25">PSN243</strain>
    </source>
</reference>
<comment type="similarity">
    <text evidence="4 22">Belongs to the glycosyl hydrolase 17 family.</text>
</comment>
<dbReference type="Pfam" id="PF00332">
    <property type="entry name" value="Glyco_hydro_17"/>
    <property type="match status" value="1"/>
</dbReference>
<evidence type="ECO:0000256" key="8">
    <source>
        <dbReference type="ARBA" id="ARBA00022512"/>
    </source>
</evidence>
<evidence type="ECO:0000256" key="5">
    <source>
        <dbReference type="ARBA" id="ARBA00012780"/>
    </source>
</evidence>
<evidence type="ECO:0000313" key="26">
    <source>
        <dbReference type="Proteomes" id="UP001321760"/>
    </source>
</evidence>
<evidence type="ECO:0000256" key="11">
    <source>
        <dbReference type="ARBA" id="ARBA00022729"/>
    </source>
</evidence>
<comment type="subcellular location">
    <subcellularLocation>
        <location evidence="3">Cell membrane</location>
        <topology evidence="3">Lipid-anchor</topology>
        <topology evidence="3">GPI-anchor</topology>
    </subcellularLocation>
    <subcellularLocation>
        <location evidence="2">Secreted</location>
        <location evidence="2">Cell wall</location>
    </subcellularLocation>
</comment>
<evidence type="ECO:0000256" key="19">
    <source>
        <dbReference type="ARBA" id="ARBA00025152"/>
    </source>
</evidence>
<dbReference type="GO" id="GO:0098552">
    <property type="term" value="C:side of membrane"/>
    <property type="evidence" value="ECO:0007669"/>
    <property type="project" value="UniProtKB-KW"/>
</dbReference>
<feature type="chain" id="PRO_5043361936" description="Probable glucan endo-1,3-beta-glucosidase eglC" evidence="24">
    <location>
        <begin position="19"/>
        <end position="400"/>
    </location>
</feature>
<comment type="function">
    <text evidence="19">Glucanases play a role in cell expansion during growth, in cell-cell fusion during mating, and in spore release during sporulation. This enzyme may be involved in beta-glucan degradation and also function biosynthetically as a transglycosylase.</text>
</comment>
<keyword evidence="8" id="KW-0134">Cell wall</keyword>
<keyword evidence="12" id="KW-0378">Hydrolase</keyword>
<feature type="compositionally biased region" description="Polar residues" evidence="23">
    <location>
        <begin position="366"/>
        <end position="376"/>
    </location>
</feature>
<dbReference type="SUPFAM" id="SSF51445">
    <property type="entry name" value="(Trans)glycosidases"/>
    <property type="match status" value="1"/>
</dbReference>
<keyword evidence="7" id="KW-1003">Cell membrane</keyword>
<comment type="caution">
    <text evidence="25">The sequence shown here is derived from an EMBL/GenBank/DDBJ whole genome shotgun (WGS) entry which is preliminary data.</text>
</comment>
<evidence type="ECO:0000256" key="4">
    <source>
        <dbReference type="ARBA" id="ARBA00008773"/>
    </source>
</evidence>
<name>A0AAV9GS03_9PEZI</name>
<evidence type="ECO:0000256" key="17">
    <source>
        <dbReference type="ARBA" id="ARBA00023316"/>
    </source>
</evidence>
<accession>A0AAV9GS03</accession>
<evidence type="ECO:0000256" key="12">
    <source>
        <dbReference type="ARBA" id="ARBA00022801"/>
    </source>
</evidence>
<keyword evidence="10" id="KW-0336">GPI-anchor</keyword>
<keyword evidence="9" id="KW-0964">Secreted</keyword>
<dbReference type="EC" id="3.2.1.39" evidence="5"/>
<dbReference type="GO" id="GO:0009986">
    <property type="term" value="C:cell surface"/>
    <property type="evidence" value="ECO:0007669"/>
    <property type="project" value="TreeGrafter"/>
</dbReference>
<evidence type="ECO:0000256" key="1">
    <source>
        <dbReference type="ARBA" id="ARBA00000382"/>
    </source>
</evidence>
<dbReference type="GO" id="GO:0042973">
    <property type="term" value="F:glucan endo-1,3-beta-D-glucosidase activity"/>
    <property type="evidence" value="ECO:0007669"/>
    <property type="project" value="UniProtKB-EC"/>
</dbReference>
<evidence type="ECO:0000256" key="6">
    <source>
        <dbReference type="ARBA" id="ARBA00019762"/>
    </source>
</evidence>
<dbReference type="FunFam" id="3.20.20.80:FF:000233">
    <property type="entry name" value="Probable glucan endo-1,3-beta-glucosidase eglC"/>
    <property type="match status" value="1"/>
</dbReference>
<keyword evidence="15" id="KW-0119">Carbohydrate metabolism</keyword>
<proteinExistence type="inferred from homology"/>
<dbReference type="GO" id="GO:0000272">
    <property type="term" value="P:polysaccharide catabolic process"/>
    <property type="evidence" value="ECO:0007669"/>
    <property type="project" value="UniProtKB-KW"/>
</dbReference>
<sequence>MYTSQLVVVAASLWAARGAAVQGFNYGAQRPGWGVKVKDDYTTEFNTAKSLVGAPGDGFTSARLFTMRQGDSSEPIEAIDAAIDTHTSLLLGLWCSESDARFASELDALNNAIQKHGDRLAKLVVGISVGSEDLYRISGIGRKNNETGGAEPSTIVGYIKQVRDTISGTALANARVGHVDTWTAWVNGSNQAVVDACDWIGFDAYPYWQTTQANAIENGKNLFNKALTDTKNAVGGKDVWVTETGYPVSGHTMGQAIPTVDNAKKYWNDVGCSLFGSTNVWWYTLADPGSVPSFGIVSDVSKNTPLFDISCKTSVSSALVILPNVSESSATDAAGASSTTRKPKGTSSVGSGSTTDSGSNSTMSTPRPSVTPSTNPNGATLIAGSIMAAIAALLTTVVVV</sequence>
<evidence type="ECO:0000256" key="13">
    <source>
        <dbReference type="ARBA" id="ARBA00023136"/>
    </source>
</evidence>
<organism evidence="25 26">
    <name type="scientific">Podospora aff. communis PSN243</name>
    <dbReference type="NCBI Taxonomy" id="3040156"/>
    <lineage>
        <taxon>Eukaryota</taxon>
        <taxon>Fungi</taxon>
        <taxon>Dikarya</taxon>
        <taxon>Ascomycota</taxon>
        <taxon>Pezizomycotina</taxon>
        <taxon>Sordariomycetes</taxon>
        <taxon>Sordariomycetidae</taxon>
        <taxon>Sordariales</taxon>
        <taxon>Podosporaceae</taxon>
        <taxon>Podospora</taxon>
    </lineage>
</organism>
<dbReference type="GO" id="GO:0071555">
    <property type="term" value="P:cell wall organization"/>
    <property type="evidence" value="ECO:0007669"/>
    <property type="project" value="UniProtKB-KW"/>
</dbReference>
<keyword evidence="16" id="KW-0449">Lipoprotein</keyword>
<dbReference type="GO" id="GO:0009277">
    <property type="term" value="C:fungal-type cell wall"/>
    <property type="evidence" value="ECO:0007669"/>
    <property type="project" value="TreeGrafter"/>
</dbReference>
<evidence type="ECO:0000313" key="25">
    <source>
        <dbReference type="EMBL" id="KAK4450732.1"/>
    </source>
</evidence>
<evidence type="ECO:0000256" key="21">
    <source>
        <dbReference type="ARBA" id="ARBA00032906"/>
    </source>
</evidence>